<dbReference type="RefSeq" id="WP_093716398.1">
    <property type="nucleotide sequence ID" value="NZ_FONG01000020.1"/>
</dbReference>
<keyword evidence="6" id="KW-1185">Reference proteome</keyword>
<dbReference type="SMART" id="SM00347">
    <property type="entry name" value="HTH_MARR"/>
    <property type="match status" value="1"/>
</dbReference>
<evidence type="ECO:0000259" key="4">
    <source>
        <dbReference type="PROSITE" id="PS50995"/>
    </source>
</evidence>
<dbReference type="PANTHER" id="PTHR39515">
    <property type="entry name" value="CONSERVED PROTEIN"/>
    <property type="match status" value="1"/>
</dbReference>
<organism evidence="5 6">
    <name type="scientific">Actinacidiphila alni</name>
    <dbReference type="NCBI Taxonomy" id="380248"/>
    <lineage>
        <taxon>Bacteria</taxon>
        <taxon>Bacillati</taxon>
        <taxon>Actinomycetota</taxon>
        <taxon>Actinomycetes</taxon>
        <taxon>Kitasatosporales</taxon>
        <taxon>Streptomycetaceae</taxon>
        <taxon>Actinacidiphila</taxon>
    </lineage>
</organism>
<accession>A0A1I2K0I0</accession>
<sequence>MTTTTSGSFDGVKHEHAIRREDLTRLRMTLGRLGRVLRQQNDDGLSYALISLLFNIGRNQPVSAGDLAASEGVSPPSVTRSLNRLIELGFVSRTADPADRRAALIELTPSGAREREQVLKSREVWLEDHLGRLDDAEMGSLLNALPALERLCDPELPRRA</sequence>
<dbReference type="GO" id="GO:0003700">
    <property type="term" value="F:DNA-binding transcription factor activity"/>
    <property type="evidence" value="ECO:0007669"/>
    <property type="project" value="InterPro"/>
</dbReference>
<keyword evidence="3" id="KW-0804">Transcription</keyword>
<dbReference type="PANTHER" id="PTHR39515:SF2">
    <property type="entry name" value="HTH-TYPE TRANSCRIPTIONAL REGULATOR RV0880"/>
    <property type="match status" value="1"/>
</dbReference>
<gene>
    <name evidence="5" type="ORF">SAMN05216251_12047</name>
</gene>
<evidence type="ECO:0000313" key="5">
    <source>
        <dbReference type="EMBL" id="SFF58621.1"/>
    </source>
</evidence>
<keyword evidence="1" id="KW-0805">Transcription regulation</keyword>
<dbReference type="InterPro" id="IPR036388">
    <property type="entry name" value="WH-like_DNA-bd_sf"/>
</dbReference>
<dbReference type="GO" id="GO:0003677">
    <property type="term" value="F:DNA binding"/>
    <property type="evidence" value="ECO:0007669"/>
    <property type="project" value="UniProtKB-KW"/>
</dbReference>
<dbReference type="InterPro" id="IPR052526">
    <property type="entry name" value="HTH-type_Bedaq_tolerance"/>
</dbReference>
<dbReference type="AlphaFoldDB" id="A0A1I2K0I0"/>
<feature type="domain" description="HTH marR-type" evidence="4">
    <location>
        <begin position="23"/>
        <end position="150"/>
    </location>
</feature>
<reference evidence="5 6" key="1">
    <citation type="submission" date="2016-10" db="EMBL/GenBank/DDBJ databases">
        <authorList>
            <person name="de Groot N.N."/>
        </authorList>
    </citation>
    <scope>NUCLEOTIDE SEQUENCE [LARGE SCALE GENOMIC DNA]</scope>
    <source>
        <strain evidence="5 6">CGMCC 4.3510</strain>
    </source>
</reference>
<evidence type="ECO:0000256" key="3">
    <source>
        <dbReference type="ARBA" id="ARBA00023163"/>
    </source>
</evidence>
<proteinExistence type="predicted"/>
<keyword evidence="2" id="KW-0238">DNA-binding</keyword>
<evidence type="ECO:0000256" key="1">
    <source>
        <dbReference type="ARBA" id="ARBA00023015"/>
    </source>
</evidence>
<dbReference type="OrthoDB" id="4311144at2"/>
<protein>
    <submittedName>
        <fullName evidence="5">Transcriptional regulator, MarR family</fullName>
    </submittedName>
</protein>
<dbReference type="Proteomes" id="UP000199323">
    <property type="component" value="Unassembled WGS sequence"/>
</dbReference>
<dbReference type="InterPro" id="IPR023187">
    <property type="entry name" value="Tscrpt_reg_MarR-type_CS"/>
</dbReference>
<dbReference type="InterPro" id="IPR000835">
    <property type="entry name" value="HTH_MarR-typ"/>
</dbReference>
<dbReference type="Gene3D" id="1.10.10.10">
    <property type="entry name" value="Winged helix-like DNA-binding domain superfamily/Winged helix DNA-binding domain"/>
    <property type="match status" value="1"/>
</dbReference>
<name>A0A1I2K0I0_9ACTN</name>
<dbReference type="InterPro" id="IPR036390">
    <property type="entry name" value="WH_DNA-bd_sf"/>
</dbReference>
<evidence type="ECO:0000313" key="6">
    <source>
        <dbReference type="Proteomes" id="UP000199323"/>
    </source>
</evidence>
<dbReference type="PROSITE" id="PS01117">
    <property type="entry name" value="HTH_MARR_1"/>
    <property type="match status" value="1"/>
</dbReference>
<dbReference type="STRING" id="380248.SAMN05216251_12047"/>
<dbReference type="PROSITE" id="PS50995">
    <property type="entry name" value="HTH_MARR_2"/>
    <property type="match status" value="1"/>
</dbReference>
<dbReference type="Pfam" id="PF01047">
    <property type="entry name" value="MarR"/>
    <property type="match status" value="1"/>
</dbReference>
<dbReference type="EMBL" id="FONG01000020">
    <property type="protein sequence ID" value="SFF58621.1"/>
    <property type="molecule type" value="Genomic_DNA"/>
</dbReference>
<evidence type="ECO:0000256" key="2">
    <source>
        <dbReference type="ARBA" id="ARBA00023125"/>
    </source>
</evidence>
<dbReference type="SUPFAM" id="SSF46785">
    <property type="entry name" value="Winged helix' DNA-binding domain"/>
    <property type="match status" value="1"/>
</dbReference>